<evidence type="ECO:0000259" key="2">
    <source>
        <dbReference type="Pfam" id="PF21113"/>
    </source>
</evidence>
<dbReference type="InterPro" id="IPR047926">
    <property type="entry name" value="Ni_dep_LarA"/>
</dbReference>
<dbReference type="Gene3D" id="3.90.226.30">
    <property type="match status" value="1"/>
</dbReference>
<dbReference type="Proteomes" id="UP000757890">
    <property type="component" value="Unassembled WGS sequence"/>
</dbReference>
<feature type="domain" description="Lactate racemase C-terminal" evidence="2">
    <location>
        <begin position="268"/>
        <end position="409"/>
    </location>
</feature>
<gene>
    <name evidence="3" type="primary">larA</name>
    <name evidence="3" type="ORF">HXL70_01340</name>
</gene>
<proteinExistence type="predicted"/>
<dbReference type="InterPro" id="IPR048068">
    <property type="entry name" value="LarA-like"/>
</dbReference>
<dbReference type="InterPro" id="IPR048520">
    <property type="entry name" value="LarA_C"/>
</dbReference>
<sequence length="415" mass="45457">MEFKIKYYKDLVSFHIPDQNVLGNILPNTAPAAVSEAEEVARALSVPFGTPKLSEIVHAGEKIVIITSDITRPVPSKIIIPCLLNELGKAGVKDEDVTIVFGLGSHRKQTEEEHKSLVGEEVYNRVKCIDSDSEDCVHLGTCKNGTPVDIFRTVAEADRRILVGNVEYHYFAGYSGGMKAIMPGVSSRAAIQANHRNMIRPGAFAGNLTDNPVRDDIEETADFVSVDFILNVALDDHKRIAFAAAGHPVEAHRKACAFLDKIYKKKVKKAADIVIVSTGGYPKDINLYQAQKSIDNVKHIVRKGGIMIVAASCREGYGSDVFGKWINTYSTPRERIEEIQKHFELGGHKSAALAMVQENCDIYLVTDMEDKLVKKANMVPFHNLQQAVDAALTQMGEKAAAYVVPVGGSTLPVLE</sequence>
<dbReference type="RefSeq" id="WP_276638519.1">
    <property type="nucleotide sequence ID" value="NZ_DBEZZS010000088.1"/>
</dbReference>
<reference evidence="3" key="1">
    <citation type="submission" date="2020-04" db="EMBL/GenBank/DDBJ databases">
        <title>Deep metagenomics examines the oral microbiome during advanced dental caries in children, revealing novel taxa and co-occurrences with host molecules.</title>
        <authorList>
            <person name="Baker J.L."/>
            <person name="Morton J.T."/>
            <person name="Dinis M."/>
            <person name="Alvarez R."/>
            <person name="Tran N.C."/>
            <person name="Knight R."/>
            <person name="Edlund A."/>
        </authorList>
    </citation>
    <scope>NUCLEOTIDE SEQUENCE</scope>
    <source>
        <strain evidence="3">JCVI_32_bin.14</strain>
    </source>
</reference>
<evidence type="ECO:0000259" key="1">
    <source>
        <dbReference type="Pfam" id="PF09861"/>
    </source>
</evidence>
<dbReference type="AlphaFoldDB" id="A0A930FNJ5"/>
<dbReference type="InterPro" id="IPR043166">
    <property type="entry name" value="LarA-like_C"/>
</dbReference>
<dbReference type="PANTHER" id="PTHR33171:SF17">
    <property type="entry name" value="LARA-LIKE N-TERMINAL DOMAIN-CONTAINING PROTEIN"/>
    <property type="match status" value="1"/>
</dbReference>
<dbReference type="Gene3D" id="3.40.50.11440">
    <property type="match status" value="1"/>
</dbReference>
<organism evidence="3 4">
    <name type="scientific">Dialister invisus</name>
    <dbReference type="NCBI Taxonomy" id="218538"/>
    <lineage>
        <taxon>Bacteria</taxon>
        <taxon>Bacillati</taxon>
        <taxon>Bacillota</taxon>
        <taxon>Negativicutes</taxon>
        <taxon>Veillonellales</taxon>
        <taxon>Veillonellaceae</taxon>
        <taxon>Dialister</taxon>
    </lineage>
</organism>
<evidence type="ECO:0000313" key="4">
    <source>
        <dbReference type="Proteomes" id="UP000757890"/>
    </source>
</evidence>
<accession>A0A930FNJ5</accession>
<evidence type="ECO:0000313" key="3">
    <source>
        <dbReference type="EMBL" id="MBF1128684.1"/>
    </source>
</evidence>
<dbReference type="PANTHER" id="PTHR33171">
    <property type="entry name" value="LAR_N DOMAIN-CONTAINING PROTEIN"/>
    <property type="match status" value="1"/>
</dbReference>
<dbReference type="Pfam" id="PF21113">
    <property type="entry name" value="LarA_C"/>
    <property type="match status" value="1"/>
</dbReference>
<dbReference type="Pfam" id="PF09861">
    <property type="entry name" value="Lar_N"/>
    <property type="match status" value="1"/>
</dbReference>
<dbReference type="GO" id="GO:0050043">
    <property type="term" value="F:lactate racemase activity"/>
    <property type="evidence" value="ECO:0007669"/>
    <property type="project" value="InterPro"/>
</dbReference>
<comment type="caution">
    <text evidence="3">The sequence shown here is derived from an EMBL/GenBank/DDBJ whole genome shotgun (WGS) entry which is preliminary data.</text>
</comment>
<dbReference type="EMBL" id="JABZMK010000001">
    <property type="protein sequence ID" value="MBF1128684.1"/>
    <property type="molecule type" value="Genomic_DNA"/>
</dbReference>
<dbReference type="NCBIfam" id="NF033504">
    <property type="entry name" value="Ni_dep_LarA"/>
    <property type="match status" value="1"/>
</dbReference>
<protein>
    <submittedName>
        <fullName evidence="3">Nickel-dependent lactate racemase</fullName>
    </submittedName>
</protein>
<name>A0A930FNJ5_9FIRM</name>
<dbReference type="InterPro" id="IPR018657">
    <property type="entry name" value="LarA-like_N"/>
</dbReference>
<feature type="domain" description="LarA-like N-terminal" evidence="1">
    <location>
        <begin position="7"/>
        <end position="203"/>
    </location>
</feature>